<dbReference type="GO" id="GO:0015074">
    <property type="term" value="P:DNA integration"/>
    <property type="evidence" value="ECO:0007669"/>
    <property type="project" value="InterPro"/>
</dbReference>
<proteinExistence type="predicted"/>
<accession>E6PMZ6</accession>
<evidence type="ECO:0000313" key="1">
    <source>
        <dbReference type="EMBL" id="CBH96298.1"/>
    </source>
</evidence>
<gene>
    <name evidence="1" type="ORF">CARN2_2239</name>
</gene>
<dbReference type="GO" id="GO:0006310">
    <property type="term" value="P:DNA recombination"/>
    <property type="evidence" value="ECO:0007669"/>
    <property type="project" value="InterPro"/>
</dbReference>
<reference evidence="1" key="1">
    <citation type="submission" date="2009-10" db="EMBL/GenBank/DDBJ databases">
        <title>Diversity of trophic interactions inside an arsenic-rich microbial ecosystem.</title>
        <authorList>
            <person name="Bertin P.N."/>
            <person name="Heinrich-Salmeron A."/>
            <person name="Pelletier E."/>
            <person name="Goulhen-Chollet F."/>
            <person name="Arsene-Ploetze F."/>
            <person name="Gallien S."/>
            <person name="Calteau A."/>
            <person name="Vallenet D."/>
            <person name="Casiot C."/>
            <person name="Chane-Woon-Ming B."/>
            <person name="Giloteaux L."/>
            <person name="Barakat M."/>
            <person name="Bonnefoy V."/>
            <person name="Bruneel O."/>
            <person name="Chandler M."/>
            <person name="Cleiss J."/>
            <person name="Duran R."/>
            <person name="Elbaz-Poulichet F."/>
            <person name="Fonknechten N."/>
            <person name="Lauga B."/>
            <person name="Mornico D."/>
            <person name="Ortet P."/>
            <person name="Schaeffer C."/>
            <person name="Siguier P."/>
            <person name="Alexander Thil Smith A."/>
            <person name="Van Dorsselaer A."/>
            <person name="Weissenbach J."/>
            <person name="Medigue C."/>
            <person name="Le Paslier D."/>
        </authorList>
    </citation>
    <scope>NUCLEOTIDE SEQUENCE</scope>
</reference>
<dbReference type="Gene3D" id="1.10.443.10">
    <property type="entry name" value="Intergrase catalytic core"/>
    <property type="match status" value="1"/>
</dbReference>
<dbReference type="EMBL" id="CABM01000024">
    <property type="protein sequence ID" value="CBH96298.1"/>
    <property type="molecule type" value="Genomic_DNA"/>
</dbReference>
<comment type="caution">
    <text evidence="1">The sequence shown here is derived from an EMBL/GenBank/DDBJ whole genome shotgun (WGS) entry which is preliminary data.</text>
</comment>
<protein>
    <submittedName>
        <fullName evidence="1">Integrase</fullName>
    </submittedName>
</protein>
<name>E6PMZ6_9ZZZZ</name>
<dbReference type="AlphaFoldDB" id="E6PMZ6"/>
<dbReference type="GO" id="GO:0003677">
    <property type="term" value="F:DNA binding"/>
    <property type="evidence" value="ECO:0007669"/>
    <property type="project" value="InterPro"/>
</dbReference>
<sequence length="78" mass="9040">MSTSSAYNDHGFKTMWARLMEKARAEGVVSEAFTFHDLRAYHVTQYRKQRGALPNLHANPATTARVYDREKEIRRKGL</sequence>
<dbReference type="InterPro" id="IPR013762">
    <property type="entry name" value="Integrase-like_cat_sf"/>
</dbReference>
<organism evidence="1">
    <name type="scientific">mine drainage metagenome</name>
    <dbReference type="NCBI Taxonomy" id="410659"/>
    <lineage>
        <taxon>unclassified sequences</taxon>
        <taxon>metagenomes</taxon>
        <taxon>ecological metagenomes</taxon>
    </lineage>
</organism>